<reference evidence="1 2" key="1">
    <citation type="submission" date="2020-08" db="EMBL/GenBank/DDBJ databases">
        <title>Genomic Encyclopedia of Type Strains, Phase IV (KMG-V): Genome sequencing to study the core and pangenomes of soil and plant-associated prokaryotes.</title>
        <authorList>
            <person name="Whitman W."/>
        </authorList>
    </citation>
    <scope>NUCLEOTIDE SEQUENCE [LARGE SCALE GENOMIC DNA]</scope>
    <source>
        <strain evidence="1 2">SEMIA 4087</strain>
    </source>
</reference>
<proteinExistence type="predicted"/>
<keyword evidence="2" id="KW-1185">Reference proteome</keyword>
<comment type="caution">
    <text evidence="1">The sequence shown here is derived from an EMBL/GenBank/DDBJ whole genome shotgun (WGS) entry which is preliminary data.</text>
</comment>
<evidence type="ECO:0000313" key="1">
    <source>
        <dbReference type="EMBL" id="MBB4232520.1"/>
    </source>
</evidence>
<name>A0ABR6IXX8_9HYPH</name>
<gene>
    <name evidence="1" type="ORF">GGD56_006417</name>
</gene>
<dbReference type="Proteomes" id="UP000551353">
    <property type="component" value="Unassembled WGS sequence"/>
</dbReference>
<organism evidence="1 2">
    <name type="scientific">Rhizobium mongolense</name>
    <dbReference type="NCBI Taxonomy" id="57676"/>
    <lineage>
        <taxon>Bacteria</taxon>
        <taxon>Pseudomonadati</taxon>
        <taxon>Pseudomonadota</taxon>
        <taxon>Alphaproteobacteria</taxon>
        <taxon>Hyphomicrobiales</taxon>
        <taxon>Rhizobiaceae</taxon>
        <taxon>Rhizobium/Agrobacterium group</taxon>
        <taxon>Rhizobium</taxon>
    </lineage>
</organism>
<protein>
    <submittedName>
        <fullName evidence="1">Uncharacterized protein</fullName>
    </submittedName>
</protein>
<evidence type="ECO:0000313" key="2">
    <source>
        <dbReference type="Proteomes" id="UP000551353"/>
    </source>
</evidence>
<dbReference type="EMBL" id="JACIFX010000014">
    <property type="protein sequence ID" value="MBB4232520.1"/>
    <property type="molecule type" value="Genomic_DNA"/>
</dbReference>
<accession>A0ABR6IXX8</accession>
<sequence>MSRRSQFKGICHDILGTFVSRYNDHDGYWSLGQYVTLLERLGEGQLQLKLRDATETPDSRVIAASEEYYRARFCE</sequence>